<keyword evidence="3 8" id="KW-1134">Transmembrane beta strand</keyword>
<evidence type="ECO:0000256" key="6">
    <source>
        <dbReference type="ARBA" id="ARBA00023136"/>
    </source>
</evidence>
<evidence type="ECO:0000256" key="7">
    <source>
        <dbReference type="ARBA" id="ARBA00023237"/>
    </source>
</evidence>
<evidence type="ECO:0000259" key="12">
    <source>
        <dbReference type="Pfam" id="PF07715"/>
    </source>
</evidence>
<keyword evidence="6 8" id="KW-0472">Membrane</keyword>
<keyword evidence="10" id="KW-1133">Transmembrane helix</keyword>
<dbReference type="Pfam" id="PF13715">
    <property type="entry name" value="CarbopepD_reg_2"/>
    <property type="match status" value="1"/>
</dbReference>
<dbReference type="OrthoDB" id="9768177at2"/>
<name>A0A1M4UNP0_9BACT</name>
<sequence length="1126" mass="125764">MIKRYKVMTLTLRIFSITWVLIFCTFALGWSQSISDIENTKLAPSEGISDILVSRSSQEMSVSSINQIISIDFQDVPLLEAMKQVTNDLGMRLSYSKEVLPIDKEVTVYFENTTANEVIYTLLEGTGLRYAVSEKGSLIIFEHSKELRRVQTYEQSQQSVTGTLIDGNSGETLPGVNVLVKGTTTGTSTDSEGNFELTVESLQDTLVVSFVGYQTQEVPIDGRTQIDIQLSPEAIMGDEMVVIGYGSVRRNDLTGAVSQVSSEDIERVPAVNPLMALQGHVPGMKITPNSGEPGASASIRIRGDQSISGSNSPIFVVDGSITTDIDNINSDDIESVTVLKDASTVAIYGSRAANGVIQITTKRGSSGRDPVFNLHTYSGIQQSSNLDVELLNADEWLRLYTEAHENAEVTPNWTDDDLAKYEGIDTDWLDVIRRTGYQYNTDLSVAGGSEKSNYYISTGIANNKGMVEGLDYSRYNLRLNTDHEINNWISFGNSLNIFTSNTSGSVGQYQRALMKVPLTRNFEDDGGWGIIRNTNLEHQYSNPLWMAQNTASERNQKGLIGNLYLTLTFLDNFEFTARGNMEWTNDYRSNFTPGANPVWQWEDPTTNALSKDNRETLHWVTDFLLEYDKSFGEDHQLSGMLGYSVEEQTYERLYSSGQGTPTNEIRYLNAADPTSITSNNSFSDWAFKSQFGRIGYTYKDKYTLGATVRRDGTSRLDEANRYGIFPSVSAAWRMGEEQFLESVDWLNEFKLRVSWGTVGNVLSIGTYGTQASLTNWNYARNNEAFQGYTLASAVNTDLVWESTEKKNFGFDLEIFDNRIYAIADFYVEDTRDLLFAQPIPNSTGLSGNPYINAGHIKNTGIELEFGYRYQAQNWNYSLGANVTTASNEVIDLEGRDLKTSGIVEGKSLRSFYGYKTNGIIRSEEQLNNNPHRAGKEVGDIWFVDENGDGVVDADDRTILASRYPDLTYGLTGTVGYKKITVNVQLQGIQGITRNLLVGGNLGTLHYFTQFPKNHDRLILDRFHETRNPDGEFPKIDLADTGDNISTASDFWLRDASYLRISNLNVNYDFSTSFTQTIGIRKLGVYTSVHNLYTFTSWYGPEVDTNADELTGVPQPRTWTLGLKVSF</sequence>
<dbReference type="InterPro" id="IPR023996">
    <property type="entry name" value="TonB-dep_OMP_SusC/RagA"/>
</dbReference>
<dbReference type="PROSITE" id="PS52016">
    <property type="entry name" value="TONB_DEPENDENT_REC_3"/>
    <property type="match status" value="1"/>
</dbReference>
<dbReference type="SUPFAM" id="SSF49464">
    <property type="entry name" value="Carboxypeptidase regulatory domain-like"/>
    <property type="match status" value="1"/>
</dbReference>
<protein>
    <submittedName>
        <fullName evidence="13">TonB-linked outer membrane protein, SusC/RagA family</fullName>
    </submittedName>
</protein>
<dbReference type="NCBIfam" id="TIGR04057">
    <property type="entry name" value="SusC_RagA_signa"/>
    <property type="match status" value="1"/>
</dbReference>
<dbReference type="Gene3D" id="2.60.40.1120">
    <property type="entry name" value="Carboxypeptidase-like, regulatory domain"/>
    <property type="match status" value="1"/>
</dbReference>
<evidence type="ECO:0000256" key="5">
    <source>
        <dbReference type="ARBA" id="ARBA00023077"/>
    </source>
</evidence>
<dbReference type="Pfam" id="PF07715">
    <property type="entry name" value="Plug"/>
    <property type="match status" value="1"/>
</dbReference>
<evidence type="ECO:0000259" key="11">
    <source>
        <dbReference type="Pfam" id="PF00593"/>
    </source>
</evidence>
<dbReference type="NCBIfam" id="TIGR04056">
    <property type="entry name" value="OMP_RagA_SusC"/>
    <property type="match status" value="1"/>
</dbReference>
<evidence type="ECO:0000313" key="13">
    <source>
        <dbReference type="EMBL" id="SHE58278.1"/>
    </source>
</evidence>
<dbReference type="Pfam" id="PF00593">
    <property type="entry name" value="TonB_dep_Rec_b-barrel"/>
    <property type="match status" value="1"/>
</dbReference>
<gene>
    <name evidence="13" type="ORF">SAMN05443144_10287</name>
</gene>
<dbReference type="InterPro" id="IPR036942">
    <property type="entry name" value="Beta-barrel_TonB_sf"/>
</dbReference>
<dbReference type="GO" id="GO:0009279">
    <property type="term" value="C:cell outer membrane"/>
    <property type="evidence" value="ECO:0007669"/>
    <property type="project" value="UniProtKB-SubCell"/>
</dbReference>
<evidence type="ECO:0000256" key="3">
    <source>
        <dbReference type="ARBA" id="ARBA00022452"/>
    </source>
</evidence>
<dbReference type="AlphaFoldDB" id="A0A1M4UNP0"/>
<keyword evidence="2 8" id="KW-0813">Transport</keyword>
<evidence type="ECO:0000256" key="9">
    <source>
        <dbReference type="RuleBase" id="RU003357"/>
    </source>
</evidence>
<dbReference type="STRING" id="1194090.SAMN05443144_10287"/>
<comment type="similarity">
    <text evidence="8 9">Belongs to the TonB-dependent receptor family.</text>
</comment>
<dbReference type="Gene3D" id="2.40.170.20">
    <property type="entry name" value="TonB-dependent receptor, beta-barrel domain"/>
    <property type="match status" value="1"/>
</dbReference>
<dbReference type="Proteomes" id="UP000184041">
    <property type="component" value="Unassembled WGS sequence"/>
</dbReference>
<feature type="domain" description="TonB-dependent receptor plug" evidence="12">
    <location>
        <begin position="251"/>
        <end position="356"/>
    </location>
</feature>
<keyword evidence="14" id="KW-1185">Reference proteome</keyword>
<dbReference type="EMBL" id="FQUS01000002">
    <property type="protein sequence ID" value="SHE58278.1"/>
    <property type="molecule type" value="Genomic_DNA"/>
</dbReference>
<keyword evidence="7 8" id="KW-0998">Cell outer membrane</keyword>
<dbReference type="RefSeq" id="WP_084087974.1">
    <property type="nucleotide sequence ID" value="NZ_FQUS01000002.1"/>
</dbReference>
<organism evidence="13 14">
    <name type="scientific">Fodinibius roseus</name>
    <dbReference type="NCBI Taxonomy" id="1194090"/>
    <lineage>
        <taxon>Bacteria</taxon>
        <taxon>Pseudomonadati</taxon>
        <taxon>Balneolota</taxon>
        <taxon>Balneolia</taxon>
        <taxon>Balneolales</taxon>
        <taxon>Balneolaceae</taxon>
        <taxon>Fodinibius</taxon>
    </lineage>
</organism>
<dbReference type="Gene3D" id="2.170.130.10">
    <property type="entry name" value="TonB-dependent receptor, plug domain"/>
    <property type="match status" value="1"/>
</dbReference>
<keyword evidence="5 9" id="KW-0798">TonB box</keyword>
<feature type="domain" description="TonB-dependent receptor-like beta-barrel" evidence="11">
    <location>
        <begin position="506"/>
        <end position="899"/>
    </location>
</feature>
<dbReference type="InterPro" id="IPR012910">
    <property type="entry name" value="Plug_dom"/>
</dbReference>
<evidence type="ECO:0000256" key="2">
    <source>
        <dbReference type="ARBA" id="ARBA00022448"/>
    </source>
</evidence>
<reference evidence="13 14" key="1">
    <citation type="submission" date="2016-11" db="EMBL/GenBank/DDBJ databases">
        <authorList>
            <person name="Jaros S."/>
            <person name="Januszkiewicz K."/>
            <person name="Wedrychowicz H."/>
        </authorList>
    </citation>
    <scope>NUCLEOTIDE SEQUENCE [LARGE SCALE GENOMIC DNA]</scope>
    <source>
        <strain evidence="13 14">DSM 21986</strain>
    </source>
</reference>
<feature type="transmembrane region" description="Helical" evidence="10">
    <location>
        <begin position="12"/>
        <end position="30"/>
    </location>
</feature>
<dbReference type="SUPFAM" id="SSF56935">
    <property type="entry name" value="Porins"/>
    <property type="match status" value="1"/>
</dbReference>
<accession>A0A1M4UNP0</accession>
<proteinExistence type="inferred from homology"/>
<comment type="subcellular location">
    <subcellularLocation>
        <location evidence="1 8">Cell outer membrane</location>
        <topology evidence="1 8">Multi-pass membrane protein</topology>
    </subcellularLocation>
</comment>
<dbReference type="InterPro" id="IPR037066">
    <property type="entry name" value="Plug_dom_sf"/>
</dbReference>
<evidence type="ECO:0000313" key="14">
    <source>
        <dbReference type="Proteomes" id="UP000184041"/>
    </source>
</evidence>
<dbReference type="InterPro" id="IPR023997">
    <property type="entry name" value="TonB-dep_OMP_SusC/RagA_CS"/>
</dbReference>
<dbReference type="InterPro" id="IPR039426">
    <property type="entry name" value="TonB-dep_rcpt-like"/>
</dbReference>
<evidence type="ECO:0000256" key="4">
    <source>
        <dbReference type="ARBA" id="ARBA00022692"/>
    </source>
</evidence>
<dbReference type="InterPro" id="IPR000531">
    <property type="entry name" value="Beta-barrel_TonB"/>
</dbReference>
<evidence type="ECO:0000256" key="8">
    <source>
        <dbReference type="PROSITE-ProRule" id="PRU01360"/>
    </source>
</evidence>
<keyword evidence="4 8" id="KW-0812">Transmembrane</keyword>
<evidence type="ECO:0000256" key="1">
    <source>
        <dbReference type="ARBA" id="ARBA00004571"/>
    </source>
</evidence>
<evidence type="ECO:0000256" key="10">
    <source>
        <dbReference type="SAM" id="Phobius"/>
    </source>
</evidence>
<dbReference type="InterPro" id="IPR008969">
    <property type="entry name" value="CarboxyPept-like_regulatory"/>
</dbReference>